<evidence type="ECO:0000256" key="1">
    <source>
        <dbReference type="ARBA" id="ARBA00004141"/>
    </source>
</evidence>
<keyword evidence="2 10" id="KW-0812">Transmembrane</keyword>
<accession>A0ABY7FK68</accession>
<gene>
    <name evidence="12" type="ORF">MAR_015553</name>
</gene>
<dbReference type="PROSITE" id="PS50089">
    <property type="entry name" value="ZF_RING_2"/>
    <property type="match status" value="1"/>
</dbReference>
<evidence type="ECO:0000256" key="9">
    <source>
        <dbReference type="SAM" id="MobiDB-lite"/>
    </source>
</evidence>
<dbReference type="PANTHER" id="PTHR22763:SF191">
    <property type="entry name" value="RING FINGER PROTEIN 145 HOMOLOG"/>
    <property type="match status" value="1"/>
</dbReference>
<protein>
    <submittedName>
        <fullName evidence="12">RN145-like protein</fullName>
    </submittedName>
</protein>
<evidence type="ECO:0000256" key="5">
    <source>
        <dbReference type="ARBA" id="ARBA00022833"/>
    </source>
</evidence>
<feature type="region of interest" description="Disordered" evidence="9">
    <location>
        <begin position="623"/>
        <end position="650"/>
    </location>
</feature>
<keyword evidence="7 10" id="KW-0472">Membrane</keyword>
<dbReference type="InterPro" id="IPR025754">
    <property type="entry name" value="TRC8_N_dom"/>
</dbReference>
<dbReference type="PANTHER" id="PTHR22763">
    <property type="entry name" value="RING ZINC FINGER PROTEIN"/>
    <property type="match status" value="1"/>
</dbReference>
<dbReference type="Pfam" id="PF13639">
    <property type="entry name" value="zf-RING_2"/>
    <property type="match status" value="1"/>
</dbReference>
<feature type="transmembrane region" description="Helical" evidence="10">
    <location>
        <begin position="224"/>
        <end position="240"/>
    </location>
</feature>
<dbReference type="SUPFAM" id="SSF57850">
    <property type="entry name" value="RING/U-box"/>
    <property type="match status" value="1"/>
</dbReference>
<feature type="domain" description="RING-type" evidence="11">
    <location>
        <begin position="551"/>
        <end position="589"/>
    </location>
</feature>
<evidence type="ECO:0000256" key="7">
    <source>
        <dbReference type="ARBA" id="ARBA00023136"/>
    </source>
</evidence>
<feature type="transmembrane region" description="Helical" evidence="10">
    <location>
        <begin position="392"/>
        <end position="410"/>
    </location>
</feature>
<feature type="transmembrane region" description="Helical" evidence="10">
    <location>
        <begin position="275"/>
        <end position="306"/>
    </location>
</feature>
<evidence type="ECO:0000259" key="11">
    <source>
        <dbReference type="PROSITE" id="PS50089"/>
    </source>
</evidence>
<dbReference type="InterPro" id="IPR013083">
    <property type="entry name" value="Znf_RING/FYVE/PHD"/>
</dbReference>
<keyword evidence="4 8" id="KW-0863">Zinc-finger</keyword>
<evidence type="ECO:0000313" key="13">
    <source>
        <dbReference type="Proteomes" id="UP001164746"/>
    </source>
</evidence>
<evidence type="ECO:0000256" key="6">
    <source>
        <dbReference type="ARBA" id="ARBA00022989"/>
    </source>
</evidence>
<reference evidence="12" key="1">
    <citation type="submission" date="2022-11" db="EMBL/GenBank/DDBJ databases">
        <title>Centuries of genome instability and evolution in soft-shell clam transmissible cancer (bioRxiv).</title>
        <authorList>
            <person name="Hart S.F.M."/>
            <person name="Yonemitsu M.A."/>
            <person name="Giersch R.M."/>
            <person name="Beal B.F."/>
            <person name="Arriagada G."/>
            <person name="Davis B.W."/>
            <person name="Ostrander E.A."/>
            <person name="Goff S.P."/>
            <person name="Metzger M.J."/>
        </authorList>
    </citation>
    <scope>NUCLEOTIDE SEQUENCE</scope>
    <source>
        <strain evidence="12">MELC-2E11</strain>
        <tissue evidence="12">Siphon/mantle</tissue>
    </source>
</reference>
<feature type="transmembrane region" description="Helical" evidence="10">
    <location>
        <begin position="354"/>
        <end position="372"/>
    </location>
</feature>
<comment type="subcellular location">
    <subcellularLocation>
        <location evidence="1">Membrane</location>
        <topology evidence="1">Multi-pass membrane protein</topology>
    </subcellularLocation>
</comment>
<organism evidence="12 13">
    <name type="scientific">Mya arenaria</name>
    <name type="common">Soft-shell clam</name>
    <dbReference type="NCBI Taxonomy" id="6604"/>
    <lineage>
        <taxon>Eukaryota</taxon>
        <taxon>Metazoa</taxon>
        <taxon>Spiralia</taxon>
        <taxon>Lophotrochozoa</taxon>
        <taxon>Mollusca</taxon>
        <taxon>Bivalvia</taxon>
        <taxon>Autobranchia</taxon>
        <taxon>Heteroconchia</taxon>
        <taxon>Euheterodonta</taxon>
        <taxon>Imparidentia</taxon>
        <taxon>Neoheterodontei</taxon>
        <taxon>Myida</taxon>
        <taxon>Myoidea</taxon>
        <taxon>Myidae</taxon>
        <taxon>Mya</taxon>
    </lineage>
</organism>
<feature type="transmembrane region" description="Helical" evidence="10">
    <location>
        <begin position="422"/>
        <end position="446"/>
    </location>
</feature>
<feature type="transmembrane region" description="Helical" evidence="10">
    <location>
        <begin position="66"/>
        <end position="84"/>
    </location>
</feature>
<evidence type="ECO:0000256" key="2">
    <source>
        <dbReference type="ARBA" id="ARBA00022692"/>
    </source>
</evidence>
<evidence type="ECO:0000313" key="12">
    <source>
        <dbReference type="EMBL" id="WAR21579.1"/>
    </source>
</evidence>
<keyword evidence="5" id="KW-0862">Zinc</keyword>
<dbReference type="SMART" id="SM00184">
    <property type="entry name" value="RING"/>
    <property type="match status" value="1"/>
</dbReference>
<dbReference type="Proteomes" id="UP001164746">
    <property type="component" value="Chromosome 12"/>
</dbReference>
<dbReference type="Gene3D" id="3.30.40.10">
    <property type="entry name" value="Zinc/RING finger domain, C3HC4 (zinc finger)"/>
    <property type="match status" value="1"/>
</dbReference>
<feature type="transmembrane region" description="Helical" evidence="10">
    <location>
        <begin position="90"/>
        <end position="112"/>
    </location>
</feature>
<feature type="transmembrane region" description="Helical" evidence="10">
    <location>
        <begin position="137"/>
        <end position="155"/>
    </location>
</feature>
<dbReference type="CDD" id="cd16476">
    <property type="entry name" value="RING-H2_RNF139-like"/>
    <property type="match status" value="1"/>
</dbReference>
<dbReference type="InterPro" id="IPR001841">
    <property type="entry name" value="Znf_RING"/>
</dbReference>
<keyword evidence="6 10" id="KW-1133">Transmembrane helix</keyword>
<feature type="transmembrane region" description="Helical" evidence="10">
    <location>
        <begin position="186"/>
        <end position="204"/>
    </location>
</feature>
<keyword evidence="3" id="KW-0479">Metal-binding</keyword>
<keyword evidence="13" id="KW-1185">Reference proteome</keyword>
<evidence type="ECO:0000256" key="4">
    <source>
        <dbReference type="ARBA" id="ARBA00022771"/>
    </source>
</evidence>
<dbReference type="EMBL" id="CP111023">
    <property type="protein sequence ID" value="WAR21579.1"/>
    <property type="molecule type" value="Genomic_DNA"/>
</dbReference>
<proteinExistence type="predicted"/>
<name>A0ABY7FK68_MYAAR</name>
<evidence type="ECO:0000256" key="3">
    <source>
        <dbReference type="ARBA" id="ARBA00022723"/>
    </source>
</evidence>
<sequence>MSTTTIGEKETMKIFGRFSIPREYVESIVSVILRVPALFILEAWYKSDPDTAVQNTPEDVRFLAQAAYYSILVVVAVLATIPLVKLVTLYMYMISVGLVSGAYHLSNLYTIVEEESGKDVDNSLLAVFKDYEITKRLFLYLLAQCLIGTLAAYLLDMKDWTKYSLLVFTTPIMARLSGLPVRDLSAVHNFATLFILLMVLFYTFNKLTHGIGVLKDGLQQIREAVTEFGYIPVIITYWHAMMMPVQLLIFWTSLFLSQLFVFYQSKGIPADGQLLVLLAGMGECCATPISLFALCIAISYFSYYILTLTKVFLLGWEGLYHDNDLLRGWTEGLTMMLVALQTGLLDLKPLERAFLMSILLFIVVSSLVQSMYEITDPILLVLSASHSRSLSKHLRVLALCTVLWVLPLYMTHQICQYFDLDFWLMIIISSCILTSVQVIGSLLVYWLFLYDTFRTETWERLDDVVYYIRSSVRILEFIVAVFVVCFGIKESLFSEWSWINSGILIIHCYFNVWQRLQTGWKTFLLRREAVHKIESLPEATSDQLEAHNDVCAICFQALNSARITMCGHFFHGCCLRKWLYVKDTCPLCHQQINANMPVDTNSRHLNNLLNVDNVNDLVEGDMEDYVSDSDSSDEEDSEECSDDEEVLIAN</sequence>
<dbReference type="Pfam" id="PF13705">
    <property type="entry name" value="TRC8_N"/>
    <property type="match status" value="1"/>
</dbReference>
<dbReference type="InterPro" id="IPR050731">
    <property type="entry name" value="HRD1_E3_ubiq-ligases"/>
</dbReference>
<evidence type="ECO:0000256" key="10">
    <source>
        <dbReference type="SAM" id="Phobius"/>
    </source>
</evidence>
<evidence type="ECO:0000256" key="8">
    <source>
        <dbReference type="PROSITE-ProRule" id="PRU00175"/>
    </source>
</evidence>
<feature type="transmembrane region" description="Helical" evidence="10">
    <location>
        <begin position="466"/>
        <end position="488"/>
    </location>
</feature>